<dbReference type="EMBL" id="ML208440">
    <property type="protein sequence ID" value="TFK65349.1"/>
    <property type="molecule type" value="Genomic_DNA"/>
</dbReference>
<name>A0ACD3AI91_9AGAR</name>
<keyword evidence="2" id="KW-1185">Reference proteome</keyword>
<proteinExistence type="predicted"/>
<accession>A0ACD3AI91</accession>
<gene>
    <name evidence="1" type="ORF">BDN72DRAFT_204467</name>
</gene>
<reference evidence="1 2" key="1">
    <citation type="journal article" date="2019" name="Nat. Ecol. Evol.">
        <title>Megaphylogeny resolves global patterns of mushroom evolution.</title>
        <authorList>
            <person name="Varga T."/>
            <person name="Krizsan K."/>
            <person name="Foldi C."/>
            <person name="Dima B."/>
            <person name="Sanchez-Garcia M."/>
            <person name="Sanchez-Ramirez S."/>
            <person name="Szollosi G.J."/>
            <person name="Szarkandi J.G."/>
            <person name="Papp V."/>
            <person name="Albert L."/>
            <person name="Andreopoulos W."/>
            <person name="Angelini C."/>
            <person name="Antonin V."/>
            <person name="Barry K.W."/>
            <person name="Bougher N.L."/>
            <person name="Buchanan P."/>
            <person name="Buyck B."/>
            <person name="Bense V."/>
            <person name="Catcheside P."/>
            <person name="Chovatia M."/>
            <person name="Cooper J."/>
            <person name="Damon W."/>
            <person name="Desjardin D."/>
            <person name="Finy P."/>
            <person name="Geml J."/>
            <person name="Haridas S."/>
            <person name="Hughes K."/>
            <person name="Justo A."/>
            <person name="Karasinski D."/>
            <person name="Kautmanova I."/>
            <person name="Kiss B."/>
            <person name="Kocsube S."/>
            <person name="Kotiranta H."/>
            <person name="LaButti K.M."/>
            <person name="Lechner B.E."/>
            <person name="Liimatainen K."/>
            <person name="Lipzen A."/>
            <person name="Lukacs Z."/>
            <person name="Mihaltcheva S."/>
            <person name="Morgado L.N."/>
            <person name="Niskanen T."/>
            <person name="Noordeloos M.E."/>
            <person name="Ohm R.A."/>
            <person name="Ortiz-Santana B."/>
            <person name="Ovrebo C."/>
            <person name="Racz N."/>
            <person name="Riley R."/>
            <person name="Savchenko A."/>
            <person name="Shiryaev A."/>
            <person name="Soop K."/>
            <person name="Spirin V."/>
            <person name="Szebenyi C."/>
            <person name="Tomsovsky M."/>
            <person name="Tulloss R.E."/>
            <person name="Uehling J."/>
            <person name="Grigoriev I.V."/>
            <person name="Vagvolgyi C."/>
            <person name="Papp T."/>
            <person name="Martin F.M."/>
            <person name="Miettinen O."/>
            <person name="Hibbett D.S."/>
            <person name="Nagy L.G."/>
        </authorList>
    </citation>
    <scope>NUCLEOTIDE SEQUENCE [LARGE SCALE GENOMIC DNA]</scope>
    <source>
        <strain evidence="1 2">NL-1719</strain>
    </source>
</reference>
<dbReference type="Proteomes" id="UP000308600">
    <property type="component" value="Unassembled WGS sequence"/>
</dbReference>
<organism evidence="1 2">
    <name type="scientific">Pluteus cervinus</name>
    <dbReference type="NCBI Taxonomy" id="181527"/>
    <lineage>
        <taxon>Eukaryota</taxon>
        <taxon>Fungi</taxon>
        <taxon>Dikarya</taxon>
        <taxon>Basidiomycota</taxon>
        <taxon>Agaricomycotina</taxon>
        <taxon>Agaricomycetes</taxon>
        <taxon>Agaricomycetidae</taxon>
        <taxon>Agaricales</taxon>
        <taxon>Pluteineae</taxon>
        <taxon>Pluteaceae</taxon>
        <taxon>Pluteus</taxon>
    </lineage>
</organism>
<evidence type="ECO:0000313" key="1">
    <source>
        <dbReference type="EMBL" id="TFK65349.1"/>
    </source>
</evidence>
<protein>
    <submittedName>
        <fullName evidence="1">Uncharacterized protein</fullName>
    </submittedName>
</protein>
<evidence type="ECO:0000313" key="2">
    <source>
        <dbReference type="Proteomes" id="UP000308600"/>
    </source>
</evidence>
<sequence>MDAQTISAKRATLRAEEARLALQLSNVRSQLNELVPVSSLPTDILEEVFAICVSWLYGSQKPKYRLAWTQVCRVWRRVSLDSARLWHCIDLSDPRFAREFLARSKSSPISIISASPLKLYTADLHSHAKRLQSIDVFLFPDDLVDLFTNIGPDLSKLTELSLRIPPVASSLTLDISISNVQRLTLDAVAVKWDTCMGLTHLSLRGLIAAFSPSITELQSIFSNSPYLEYIRLENLDPTPRADDDTTVVHLAHLHELVILGKDRLISAILSCISFTPRARLRLTCTNFQDFSTFLPKGLPYSPDENLAIEGIRLTSQGITFLHPSSLSHPWSNELQDLVASISSTSQMGPIILSSAPKLCNLFSITVIELNTNVLHEPSSTSPATPSLSARFEDLLTSTVNLTTLRISQNPLDNLLTILSTPPSSSHPIICPHLSRISFGRSETIWWHFHKSLDSVLRMISTREEASPGKLKVVEFVKCHGVTTENVKGRIDSGGSVGERSEGISDHERSDVELVVVDCPVISRTGSLRSVTLKF</sequence>